<keyword evidence="5" id="KW-0694">RNA-binding</keyword>
<evidence type="ECO:0000256" key="1">
    <source>
        <dbReference type="ARBA" id="ARBA00010528"/>
    </source>
</evidence>
<dbReference type="GO" id="GO:0005840">
    <property type="term" value="C:ribosome"/>
    <property type="evidence" value="ECO:0007669"/>
    <property type="project" value="UniProtKB-KW"/>
</dbReference>
<dbReference type="InterPro" id="IPR002136">
    <property type="entry name" value="Ribosomal_uL4"/>
</dbReference>
<keyword evidence="2 5" id="KW-0689">Ribosomal protein</keyword>
<dbReference type="AlphaFoldDB" id="A0A1F7J4U4"/>
<protein>
    <recommendedName>
        <fullName evidence="4 5">Large ribosomal subunit protein uL4</fullName>
    </recommendedName>
</protein>
<dbReference type="EMBL" id="MGAQ01000015">
    <property type="protein sequence ID" value="OGK50635.1"/>
    <property type="molecule type" value="Genomic_DNA"/>
</dbReference>
<evidence type="ECO:0000256" key="2">
    <source>
        <dbReference type="ARBA" id="ARBA00022980"/>
    </source>
</evidence>
<keyword evidence="5" id="KW-0699">rRNA-binding</keyword>
<dbReference type="NCBIfam" id="TIGR03953">
    <property type="entry name" value="rplD_bact"/>
    <property type="match status" value="1"/>
</dbReference>
<dbReference type="Pfam" id="PF00573">
    <property type="entry name" value="Ribosomal_L4"/>
    <property type="match status" value="1"/>
</dbReference>
<comment type="subunit">
    <text evidence="5">Part of the 50S ribosomal subunit.</text>
</comment>
<dbReference type="SUPFAM" id="SSF52166">
    <property type="entry name" value="Ribosomal protein L4"/>
    <property type="match status" value="1"/>
</dbReference>
<evidence type="ECO:0000256" key="5">
    <source>
        <dbReference type="HAMAP-Rule" id="MF_01328"/>
    </source>
</evidence>
<comment type="similarity">
    <text evidence="1 5">Belongs to the universal ribosomal protein uL4 family.</text>
</comment>
<reference evidence="6 7" key="1">
    <citation type="journal article" date="2016" name="Nat. Commun.">
        <title>Thousands of microbial genomes shed light on interconnected biogeochemical processes in an aquifer system.</title>
        <authorList>
            <person name="Anantharaman K."/>
            <person name="Brown C.T."/>
            <person name="Hug L.A."/>
            <person name="Sharon I."/>
            <person name="Castelle C.J."/>
            <person name="Probst A.J."/>
            <person name="Thomas B.C."/>
            <person name="Singh A."/>
            <person name="Wilkins M.J."/>
            <person name="Karaoz U."/>
            <person name="Brodie E.L."/>
            <person name="Williams K.H."/>
            <person name="Hubbard S.S."/>
            <person name="Banfield J.F."/>
        </authorList>
    </citation>
    <scope>NUCLEOTIDE SEQUENCE [LARGE SCALE GENOMIC DNA]</scope>
</reference>
<proteinExistence type="inferred from homology"/>
<dbReference type="Proteomes" id="UP000178558">
    <property type="component" value="Unassembled WGS sequence"/>
</dbReference>
<dbReference type="GO" id="GO:0019843">
    <property type="term" value="F:rRNA binding"/>
    <property type="evidence" value="ECO:0007669"/>
    <property type="project" value="UniProtKB-UniRule"/>
</dbReference>
<evidence type="ECO:0000256" key="4">
    <source>
        <dbReference type="ARBA" id="ARBA00035244"/>
    </source>
</evidence>
<dbReference type="GO" id="GO:0003735">
    <property type="term" value="F:structural constituent of ribosome"/>
    <property type="evidence" value="ECO:0007669"/>
    <property type="project" value="InterPro"/>
</dbReference>
<accession>A0A1F7J4U4</accession>
<evidence type="ECO:0000256" key="3">
    <source>
        <dbReference type="ARBA" id="ARBA00023274"/>
    </source>
</evidence>
<name>A0A1F7J4U4_9BACT</name>
<dbReference type="InterPro" id="IPR013005">
    <property type="entry name" value="Ribosomal_uL4-like"/>
</dbReference>
<evidence type="ECO:0000313" key="7">
    <source>
        <dbReference type="Proteomes" id="UP000178558"/>
    </source>
</evidence>
<comment type="caution">
    <text evidence="6">The sequence shown here is derived from an EMBL/GenBank/DDBJ whole genome shotgun (WGS) entry which is preliminary data.</text>
</comment>
<dbReference type="InterPro" id="IPR023574">
    <property type="entry name" value="Ribosomal_uL4_dom_sf"/>
</dbReference>
<dbReference type="PANTHER" id="PTHR10746">
    <property type="entry name" value="50S RIBOSOMAL PROTEIN L4"/>
    <property type="match status" value="1"/>
</dbReference>
<dbReference type="Gene3D" id="3.40.1370.10">
    <property type="match status" value="1"/>
</dbReference>
<comment type="function">
    <text evidence="5">One of the primary rRNA binding proteins, this protein initially binds near the 5'-end of the 23S rRNA. It is important during the early stages of 50S assembly. It makes multiple contacts with different domains of the 23S rRNA in the assembled 50S subunit and ribosome.</text>
</comment>
<organism evidence="6 7">
    <name type="scientific">Candidatus Roizmanbacteria bacterium RIFCSPLOWO2_01_FULL_40_42</name>
    <dbReference type="NCBI Taxonomy" id="1802066"/>
    <lineage>
        <taxon>Bacteria</taxon>
        <taxon>Candidatus Roizmaniibacteriota</taxon>
    </lineage>
</organism>
<gene>
    <name evidence="5" type="primary">rplD</name>
    <name evidence="6" type="ORF">A3B50_01850</name>
</gene>
<dbReference type="GO" id="GO:1990904">
    <property type="term" value="C:ribonucleoprotein complex"/>
    <property type="evidence" value="ECO:0007669"/>
    <property type="project" value="UniProtKB-KW"/>
</dbReference>
<keyword evidence="3 5" id="KW-0687">Ribonucleoprotein</keyword>
<dbReference type="HAMAP" id="MF_01328_B">
    <property type="entry name" value="Ribosomal_uL4_B"/>
    <property type="match status" value="1"/>
</dbReference>
<dbReference type="GO" id="GO:0006412">
    <property type="term" value="P:translation"/>
    <property type="evidence" value="ECO:0007669"/>
    <property type="project" value="UniProtKB-UniRule"/>
</dbReference>
<evidence type="ECO:0000313" key="6">
    <source>
        <dbReference type="EMBL" id="OGK50635.1"/>
    </source>
</evidence>
<sequence length="212" mass="23905">MLAYDITGTRKPSMKVSSEIFDKKVSEKLLAQYVRVYLANQRQGNASTKSRADVNLSKHKIYRQKGTGKARHGAKSAPIFVGGGITFGPKPRDFSLNFNKKQKKSALFGALTLAFQKQNILGLVDSATEVKPKTKEVAAFFKKLNLENKRVLFVLPKLEKNNLVLAARNISNVKLMDARSLNTFEVMKQEKIIFLKNAITVFEEHFLKKNEN</sequence>
<dbReference type="PANTHER" id="PTHR10746:SF6">
    <property type="entry name" value="LARGE RIBOSOMAL SUBUNIT PROTEIN UL4M"/>
    <property type="match status" value="1"/>
</dbReference>
<comment type="function">
    <text evidence="5">Forms part of the polypeptide exit tunnel.</text>
</comment>